<evidence type="ECO:0000313" key="2">
    <source>
        <dbReference type="Proteomes" id="UP001558632"/>
    </source>
</evidence>
<reference evidence="1 2" key="1">
    <citation type="submission" date="2024-07" db="EMBL/GenBank/DDBJ databases">
        <title>Enhanced genomic and transcriptomic resources for Trichinella pseudospiralis and T. spiralis underpin the discovery of pronounced molecular differences between stages and species.</title>
        <authorList>
            <person name="Pasi K.K."/>
            <person name="La Rosa G."/>
            <person name="Gomez-Morales M.A."/>
            <person name="Tosini F."/>
            <person name="Sumanam S."/>
            <person name="Young N.D."/>
            <person name="Chang B.C."/>
            <person name="Robin G.B."/>
        </authorList>
    </citation>
    <scope>NUCLEOTIDE SEQUENCE [LARGE SCALE GENOMIC DNA]</scope>
    <source>
        <strain evidence="1">ISS534</strain>
    </source>
</reference>
<evidence type="ECO:0000313" key="1">
    <source>
        <dbReference type="EMBL" id="KAL1231814.1"/>
    </source>
</evidence>
<dbReference type="Proteomes" id="UP001558632">
    <property type="component" value="Unassembled WGS sequence"/>
</dbReference>
<organism evidence="1 2">
    <name type="scientific">Trichinella spiralis</name>
    <name type="common">Trichina worm</name>
    <dbReference type="NCBI Taxonomy" id="6334"/>
    <lineage>
        <taxon>Eukaryota</taxon>
        <taxon>Metazoa</taxon>
        <taxon>Ecdysozoa</taxon>
        <taxon>Nematoda</taxon>
        <taxon>Enoplea</taxon>
        <taxon>Dorylaimia</taxon>
        <taxon>Trichinellida</taxon>
        <taxon>Trichinellidae</taxon>
        <taxon>Trichinella</taxon>
    </lineage>
</organism>
<protein>
    <submittedName>
        <fullName evidence="1">Axotactin</fullName>
    </submittedName>
</protein>
<sequence length="110" mass="12900">MGEAYHVKITSYLRLLFPIQMMSNRRSKPKQHGECPVQHDGVYICDCPHGCVGRNLDFSNWMKEIEEISSNAKIDGWFRVKWKNGDICWYYNGIQYSETCMLELICLNCL</sequence>
<accession>A0ABR3K7G4</accession>
<proteinExistence type="predicted"/>
<name>A0ABR3K7G4_TRISP</name>
<comment type="caution">
    <text evidence="1">The sequence shown here is derived from an EMBL/GenBank/DDBJ whole genome shotgun (WGS) entry which is preliminary data.</text>
</comment>
<dbReference type="EMBL" id="JBEUSY010000454">
    <property type="protein sequence ID" value="KAL1231814.1"/>
    <property type="molecule type" value="Genomic_DNA"/>
</dbReference>
<keyword evidence="2" id="KW-1185">Reference proteome</keyword>
<gene>
    <name evidence="1" type="ORF">TSPI_00400</name>
</gene>